<reference evidence="3" key="2">
    <citation type="submission" date="2025-08" db="UniProtKB">
        <authorList>
            <consortium name="Ensembl"/>
        </authorList>
    </citation>
    <scope>IDENTIFICATION</scope>
</reference>
<dbReference type="GO" id="GO:0042147">
    <property type="term" value="P:retrograde transport, endosome to Golgi"/>
    <property type="evidence" value="ECO:0007669"/>
    <property type="project" value="TreeGrafter"/>
</dbReference>
<keyword evidence="1" id="KW-0597">Phosphoprotein</keyword>
<name>A0A8I5TCW0_PONAB</name>
<organism evidence="3 4">
    <name type="scientific">Pongo abelii</name>
    <name type="common">Sumatran orangutan</name>
    <name type="synonym">Pongo pygmaeus abelii</name>
    <dbReference type="NCBI Taxonomy" id="9601"/>
    <lineage>
        <taxon>Eukaryota</taxon>
        <taxon>Metazoa</taxon>
        <taxon>Chordata</taxon>
        <taxon>Craniata</taxon>
        <taxon>Vertebrata</taxon>
        <taxon>Euteleostomi</taxon>
        <taxon>Mammalia</taxon>
        <taxon>Eutheria</taxon>
        <taxon>Euarchontoglires</taxon>
        <taxon>Primates</taxon>
        <taxon>Haplorrhini</taxon>
        <taxon>Catarrhini</taxon>
        <taxon>Hominidae</taxon>
        <taxon>Pongo</taxon>
    </lineage>
</organism>
<feature type="region of interest" description="Disordered" evidence="2">
    <location>
        <begin position="153"/>
        <end position="181"/>
    </location>
</feature>
<dbReference type="GeneTree" id="ENSGT00940000162773"/>
<reference evidence="3" key="3">
    <citation type="submission" date="2025-09" db="UniProtKB">
        <authorList>
            <consortium name="Ensembl"/>
        </authorList>
    </citation>
    <scope>IDENTIFICATION</scope>
</reference>
<dbReference type="PANTHER" id="PTHR45850:SF3">
    <property type="entry name" value="SORTING NEXIN-32"/>
    <property type="match status" value="1"/>
</dbReference>
<keyword evidence="4" id="KW-1185">Reference proteome</keyword>
<dbReference type="Proteomes" id="UP000001595">
    <property type="component" value="Chromosome 11"/>
</dbReference>
<dbReference type="Ensembl" id="ENSPPYT00000034178.1">
    <property type="protein sequence ID" value="ENSPPYP00000030364.1"/>
    <property type="gene ID" value="ENSPPYG00000003048.3"/>
</dbReference>
<dbReference type="InterPro" id="IPR036871">
    <property type="entry name" value="PX_dom_sf"/>
</dbReference>
<dbReference type="PANTHER" id="PTHR45850">
    <property type="entry name" value="SORTING NEXIN FAMILY MEMBER"/>
    <property type="match status" value="1"/>
</dbReference>
<dbReference type="GO" id="GO:0005768">
    <property type="term" value="C:endosome"/>
    <property type="evidence" value="ECO:0007669"/>
    <property type="project" value="TreeGrafter"/>
</dbReference>
<reference evidence="3 4" key="1">
    <citation type="submission" date="2008-02" db="EMBL/GenBank/DDBJ databases">
        <title>A 6x draft sequence assembly of the Pongo pygmaeus abelii genome.</title>
        <authorList>
            <person name="Wilson R.K."/>
            <person name="Mardis E."/>
        </authorList>
    </citation>
    <scope>NUCLEOTIDE SEQUENCE [LARGE SCALE GENOMIC DNA]</scope>
</reference>
<evidence type="ECO:0000313" key="3">
    <source>
        <dbReference type="Ensembl" id="ENSPPYP00000030364.1"/>
    </source>
</evidence>
<gene>
    <name evidence="3" type="primary">SNX32</name>
</gene>
<dbReference type="GO" id="GO:0035091">
    <property type="term" value="F:phosphatidylinositol binding"/>
    <property type="evidence" value="ECO:0007669"/>
    <property type="project" value="InterPro"/>
</dbReference>
<proteinExistence type="predicted"/>
<dbReference type="SUPFAM" id="SSF64268">
    <property type="entry name" value="PX domain"/>
    <property type="match status" value="1"/>
</dbReference>
<sequence length="207" mass="22737">EHPHSVGSSGELRGRPAGARGQWPDAEAQESDGDACGGWEGRQAKSCRASTLCQGWLEHGEPSCASVDLQGDSSLQVEISDAVSERDKVKFTVQTKSCLPHFAQTEFSVVRQHEEFIWLHDAYVENEEYAGLIVRRGRAGAGRDRQSTWVRTKGCDGRLGSERPPSSVPPLSRSPQPLRGQTLRLRGKSYRNWARGTALSLGKSLPR</sequence>
<evidence type="ECO:0000256" key="1">
    <source>
        <dbReference type="ARBA" id="ARBA00022553"/>
    </source>
</evidence>
<protein>
    <submittedName>
        <fullName evidence="3">Sorting nexin 32</fullName>
    </submittedName>
</protein>
<evidence type="ECO:0000256" key="2">
    <source>
        <dbReference type="SAM" id="MobiDB-lite"/>
    </source>
</evidence>
<evidence type="ECO:0000313" key="4">
    <source>
        <dbReference type="Proteomes" id="UP000001595"/>
    </source>
</evidence>
<feature type="region of interest" description="Disordered" evidence="2">
    <location>
        <begin position="1"/>
        <end position="41"/>
    </location>
</feature>
<dbReference type="GO" id="GO:0005829">
    <property type="term" value="C:cytosol"/>
    <property type="evidence" value="ECO:0007669"/>
    <property type="project" value="GOC"/>
</dbReference>
<accession>A0A8I5TCW0</accession>
<feature type="compositionally biased region" description="Low complexity" evidence="2">
    <location>
        <begin position="162"/>
        <end position="179"/>
    </location>
</feature>
<dbReference type="AlphaFoldDB" id="A0A8I5TCW0"/>
<dbReference type="Gene3D" id="3.30.1520.10">
    <property type="entry name" value="Phox-like domain"/>
    <property type="match status" value="1"/>
</dbReference>